<evidence type="ECO:0000313" key="2">
    <source>
        <dbReference type="EMBL" id="MFC0843609.1"/>
    </source>
</evidence>
<sequence length="63" mass="6282">MPRSGQVGSEPISKENDMPETAPAAKGPAPVRLTTGTPEGALTPESAVKPLILRAGGGEPSSS</sequence>
<gene>
    <name evidence="2" type="ORF">ACFH04_07675</name>
    <name evidence="3" type="ORF">ACFH04_07825</name>
    <name evidence="4" type="ORF">ACFH04_41830</name>
</gene>
<evidence type="ECO:0000313" key="4">
    <source>
        <dbReference type="EMBL" id="MFC0850219.1"/>
    </source>
</evidence>
<dbReference type="EMBL" id="JBHMQV010000008">
    <property type="protein sequence ID" value="MFC0843637.1"/>
    <property type="molecule type" value="Genomic_DNA"/>
</dbReference>
<name>A0ABV6TCU5_9ACTN</name>
<organism evidence="2 5">
    <name type="scientific">Streptomyces noboritoensis</name>
    <dbReference type="NCBI Taxonomy" id="67337"/>
    <lineage>
        <taxon>Bacteria</taxon>
        <taxon>Bacillati</taxon>
        <taxon>Actinomycetota</taxon>
        <taxon>Actinomycetes</taxon>
        <taxon>Kitasatosporales</taxon>
        <taxon>Streptomycetaceae</taxon>
        <taxon>Streptomyces</taxon>
    </lineage>
</organism>
<feature type="region of interest" description="Disordered" evidence="1">
    <location>
        <begin position="1"/>
        <end position="63"/>
    </location>
</feature>
<evidence type="ECO:0000313" key="3">
    <source>
        <dbReference type="EMBL" id="MFC0843637.1"/>
    </source>
</evidence>
<proteinExistence type="predicted"/>
<dbReference type="EMBL" id="JBHMQV010000009">
    <property type="protein sequence ID" value="MFC0850219.1"/>
    <property type="molecule type" value="Genomic_DNA"/>
</dbReference>
<keyword evidence="5" id="KW-1185">Reference proteome</keyword>
<accession>A0ABV6TCU5</accession>
<evidence type="ECO:0000256" key="1">
    <source>
        <dbReference type="SAM" id="MobiDB-lite"/>
    </source>
</evidence>
<comment type="caution">
    <text evidence="2">The sequence shown here is derived from an EMBL/GenBank/DDBJ whole genome shotgun (WGS) entry which is preliminary data.</text>
</comment>
<dbReference type="RefSeq" id="WP_394317351.1">
    <property type="nucleotide sequence ID" value="NZ_JBHMQV010000007.1"/>
</dbReference>
<reference evidence="2 5" key="1">
    <citation type="submission" date="2024-09" db="EMBL/GenBank/DDBJ databases">
        <authorList>
            <person name="Sun Q."/>
            <person name="Mori K."/>
        </authorList>
    </citation>
    <scope>NUCLEOTIDE SEQUENCE [LARGE SCALE GENOMIC DNA]</scope>
    <source>
        <strain evidence="2 5">JCM 4557</strain>
    </source>
</reference>
<dbReference type="EMBL" id="JBHMQV010000007">
    <property type="protein sequence ID" value="MFC0843609.1"/>
    <property type="molecule type" value="Genomic_DNA"/>
</dbReference>
<evidence type="ECO:0000313" key="5">
    <source>
        <dbReference type="Proteomes" id="UP001589887"/>
    </source>
</evidence>
<protein>
    <submittedName>
        <fullName evidence="2">Uncharacterized protein</fullName>
    </submittedName>
</protein>
<dbReference type="Proteomes" id="UP001589887">
    <property type="component" value="Unassembled WGS sequence"/>
</dbReference>